<dbReference type="PANTHER" id="PTHR15744">
    <property type="entry name" value="BLOM7"/>
    <property type="match status" value="1"/>
</dbReference>
<dbReference type="CDD" id="cd22386">
    <property type="entry name" value="KH-I_KHDC4_rpt2"/>
    <property type="match status" value="1"/>
</dbReference>
<evidence type="ECO:0000259" key="4">
    <source>
        <dbReference type="Pfam" id="PF23469"/>
    </source>
</evidence>
<dbReference type="InterPro" id="IPR031121">
    <property type="entry name" value="RIK/BLOM7"/>
</dbReference>
<feature type="compositionally biased region" description="Pro residues" evidence="2">
    <location>
        <begin position="357"/>
        <end position="374"/>
    </location>
</feature>
<feature type="region of interest" description="Disordered" evidence="2">
    <location>
        <begin position="355"/>
        <end position="374"/>
    </location>
</feature>
<dbReference type="Pfam" id="PF22675">
    <property type="entry name" value="KH-I_KHDC4-BBP"/>
    <property type="match status" value="1"/>
</dbReference>
<organism evidence="5 6">
    <name type="scientific">Cylindrobasidium torrendii FP15055 ss-10</name>
    <dbReference type="NCBI Taxonomy" id="1314674"/>
    <lineage>
        <taxon>Eukaryota</taxon>
        <taxon>Fungi</taxon>
        <taxon>Dikarya</taxon>
        <taxon>Basidiomycota</taxon>
        <taxon>Agaricomycotina</taxon>
        <taxon>Agaricomycetes</taxon>
        <taxon>Agaricomycetidae</taxon>
        <taxon>Agaricales</taxon>
        <taxon>Marasmiineae</taxon>
        <taxon>Physalacriaceae</taxon>
        <taxon>Cylindrobasidium</taxon>
    </lineage>
</organism>
<sequence>MSSKRKWDQPGEDGAPDVKNEDTPEPSSEKPAEDVKPDVKPEGRIDAATAAAAIAAKIAAQFAAGNLKDADAFYKDIDINDARNRYLVTKGTTQQEIHDATGANISTKGTWYPDRSKATERDPPLYIHITAATQEALDKGVALINEQLALDLGSLVEDKKDRMRERRKWPEEKLPVGLESVRNFHIRAKVVGPQGQFVKFIQQETGTRVQVKGLGSAFIEPDTGKESEEPLFIHITGPDEAQVARAKLLAEDLLLVVRSEHSKALAMAGGGPDMGYGGYGGGYGGGAPPPPPGEQPPPPPGGDPSQQAGPDPNNPEAFAAYWSAYGYDVNSDQFKEWMASQQQAYAAYYAQAYAAQPAPPPSQPDQPPPPPPGM</sequence>
<feature type="domain" description="KHDC4/BBP-like KH-domain type I" evidence="3">
    <location>
        <begin position="182"/>
        <end position="254"/>
    </location>
</feature>
<dbReference type="AlphaFoldDB" id="A0A0D7BC04"/>
<evidence type="ECO:0000256" key="2">
    <source>
        <dbReference type="SAM" id="MobiDB-lite"/>
    </source>
</evidence>
<dbReference type="InterPro" id="IPR055256">
    <property type="entry name" value="KH_1_KHDC4/BBP-like"/>
</dbReference>
<evidence type="ECO:0000259" key="3">
    <source>
        <dbReference type="Pfam" id="PF22675"/>
    </source>
</evidence>
<dbReference type="PROSITE" id="PS50084">
    <property type="entry name" value="KH_TYPE_1"/>
    <property type="match status" value="1"/>
</dbReference>
<dbReference type="InterPro" id="IPR047890">
    <property type="entry name" value="KHDC4_KH-I_first"/>
</dbReference>
<reference evidence="5 6" key="1">
    <citation type="journal article" date="2015" name="Fungal Genet. Biol.">
        <title>Evolution of novel wood decay mechanisms in Agaricales revealed by the genome sequences of Fistulina hepatica and Cylindrobasidium torrendii.</title>
        <authorList>
            <person name="Floudas D."/>
            <person name="Held B.W."/>
            <person name="Riley R."/>
            <person name="Nagy L.G."/>
            <person name="Koehler G."/>
            <person name="Ransdell A.S."/>
            <person name="Younus H."/>
            <person name="Chow J."/>
            <person name="Chiniquy J."/>
            <person name="Lipzen A."/>
            <person name="Tritt A."/>
            <person name="Sun H."/>
            <person name="Haridas S."/>
            <person name="LaButti K."/>
            <person name="Ohm R.A."/>
            <person name="Kues U."/>
            <person name="Blanchette R.A."/>
            <person name="Grigoriev I.V."/>
            <person name="Minto R.E."/>
            <person name="Hibbett D.S."/>
        </authorList>
    </citation>
    <scope>NUCLEOTIDE SEQUENCE [LARGE SCALE GENOMIC DNA]</scope>
    <source>
        <strain evidence="5 6">FP15055 ss-10</strain>
    </source>
</reference>
<dbReference type="GO" id="GO:0005634">
    <property type="term" value="C:nucleus"/>
    <property type="evidence" value="ECO:0007669"/>
    <property type="project" value="InterPro"/>
</dbReference>
<feature type="compositionally biased region" description="Basic and acidic residues" evidence="2">
    <location>
        <begin position="16"/>
        <end position="43"/>
    </location>
</feature>
<keyword evidence="1" id="KW-0694">RNA-binding</keyword>
<feature type="domain" description="ATP-dependent RNA helicase PRP5/DDX46/KHDC4 KH" evidence="4">
    <location>
        <begin position="75"/>
        <end position="148"/>
    </location>
</feature>
<dbReference type="SUPFAM" id="SSF54791">
    <property type="entry name" value="Eukaryotic type KH-domain (KH-domain type I)"/>
    <property type="match status" value="2"/>
</dbReference>
<evidence type="ECO:0000313" key="5">
    <source>
        <dbReference type="EMBL" id="KIY68053.1"/>
    </source>
</evidence>
<evidence type="ECO:0000256" key="1">
    <source>
        <dbReference type="PROSITE-ProRule" id="PRU00117"/>
    </source>
</evidence>
<dbReference type="Proteomes" id="UP000054007">
    <property type="component" value="Unassembled WGS sequence"/>
</dbReference>
<dbReference type="InterPro" id="IPR056149">
    <property type="entry name" value="PRP5/DDX46/KHDC4_KH"/>
</dbReference>
<feature type="region of interest" description="Disordered" evidence="2">
    <location>
        <begin position="1"/>
        <end position="43"/>
    </location>
</feature>
<keyword evidence="6" id="KW-1185">Reference proteome</keyword>
<dbReference type="FunFam" id="3.30.1370.10:FF:000037">
    <property type="entry name" value="KH domain protein"/>
    <property type="match status" value="1"/>
</dbReference>
<dbReference type="Gene3D" id="3.30.1370.10">
    <property type="entry name" value="K Homology domain, type 1"/>
    <property type="match status" value="2"/>
</dbReference>
<name>A0A0D7BC04_9AGAR</name>
<evidence type="ECO:0008006" key="7">
    <source>
        <dbReference type="Google" id="ProtNLM"/>
    </source>
</evidence>
<evidence type="ECO:0000313" key="6">
    <source>
        <dbReference type="Proteomes" id="UP000054007"/>
    </source>
</evidence>
<proteinExistence type="predicted"/>
<dbReference type="OrthoDB" id="397265at2759"/>
<dbReference type="InterPro" id="IPR036612">
    <property type="entry name" value="KH_dom_type_1_sf"/>
</dbReference>
<dbReference type="Pfam" id="PF23469">
    <property type="entry name" value="KH_12"/>
    <property type="match status" value="1"/>
</dbReference>
<feature type="compositionally biased region" description="Pro residues" evidence="2">
    <location>
        <begin position="287"/>
        <end position="302"/>
    </location>
</feature>
<dbReference type="EMBL" id="KN880511">
    <property type="protein sequence ID" value="KIY68053.1"/>
    <property type="molecule type" value="Genomic_DNA"/>
</dbReference>
<dbReference type="GO" id="GO:0003723">
    <property type="term" value="F:RNA binding"/>
    <property type="evidence" value="ECO:0007669"/>
    <property type="project" value="UniProtKB-UniRule"/>
</dbReference>
<dbReference type="InterPro" id="IPR047889">
    <property type="entry name" value="KHDC4_KH-I_second"/>
</dbReference>
<dbReference type="CDD" id="cd22385">
    <property type="entry name" value="KH-I_KHDC4_rpt1"/>
    <property type="match status" value="1"/>
</dbReference>
<feature type="region of interest" description="Disordered" evidence="2">
    <location>
        <begin position="279"/>
        <end position="317"/>
    </location>
</feature>
<accession>A0A0D7BC04</accession>
<gene>
    <name evidence="5" type="ORF">CYLTODRAFT_436753</name>
</gene>
<dbReference type="PANTHER" id="PTHR15744:SF0">
    <property type="entry name" value="KH HOMOLOGY DOMAIN-CONTAINING PROTEIN 4"/>
    <property type="match status" value="1"/>
</dbReference>
<protein>
    <recommendedName>
        <fullName evidence="7">K Homology domain-containing protein</fullName>
    </recommendedName>
</protein>